<sequence>MNQMAMELNIERCWNSIGTGGDGSCPQLATHTHCRNCPIYSTAGRHLLERSIAENYRQEWTQLFAESRVSEQSSHTTQMTVVIFRLQREWLALSAQVFKEMTLPSVIHTVPHRSNQMFRGLVNIRGELLLCVSFSHLLNLEVADTVVPALSPVVYSRMVVVEKAGNPWVFAVDELYGVHRFDGDKLQDAPKSMSLATQTYTKGLFHWQPASQERSLSVSYLDDELLFSTLARKVH</sequence>
<dbReference type="GO" id="GO:0016301">
    <property type="term" value="F:kinase activity"/>
    <property type="evidence" value="ECO:0007669"/>
    <property type="project" value="UniProtKB-KW"/>
</dbReference>
<name>A0A9Q5ZC92_NOSLI</name>
<dbReference type="PANTHER" id="PTHR22617:SF45">
    <property type="entry name" value="CHEMOTAXIS PROTEIN CHEW"/>
    <property type="match status" value="1"/>
</dbReference>
<evidence type="ECO:0000256" key="1">
    <source>
        <dbReference type="ARBA" id="ARBA00004496"/>
    </source>
</evidence>
<dbReference type="GO" id="GO:0006935">
    <property type="term" value="P:chemotaxis"/>
    <property type="evidence" value="ECO:0007669"/>
    <property type="project" value="InterPro"/>
</dbReference>
<dbReference type="PROSITE" id="PS50851">
    <property type="entry name" value="CHEW"/>
    <property type="match status" value="1"/>
</dbReference>
<gene>
    <name evidence="5" type="ORF">VF08_14970</name>
</gene>
<dbReference type="GO" id="GO:0007165">
    <property type="term" value="P:signal transduction"/>
    <property type="evidence" value="ECO:0007669"/>
    <property type="project" value="InterPro"/>
</dbReference>
<dbReference type="AlphaFoldDB" id="A0A9Q5ZC92"/>
<dbReference type="SUPFAM" id="SSF50341">
    <property type="entry name" value="CheW-like"/>
    <property type="match status" value="1"/>
</dbReference>
<protein>
    <recommendedName>
        <fullName evidence="2">Chemotaxis protein CheW</fullName>
    </recommendedName>
</protein>
<proteinExistence type="predicted"/>
<dbReference type="Pfam" id="PF01584">
    <property type="entry name" value="CheW"/>
    <property type="match status" value="1"/>
</dbReference>
<keyword evidence="5" id="KW-0418">Kinase</keyword>
<dbReference type="InterPro" id="IPR036061">
    <property type="entry name" value="CheW-like_dom_sf"/>
</dbReference>
<dbReference type="EMBL" id="LAHD01000037">
    <property type="protein sequence ID" value="PHK03488.1"/>
    <property type="molecule type" value="Genomic_DNA"/>
</dbReference>
<reference evidence="5 6" key="1">
    <citation type="submission" date="2015-02" db="EMBL/GenBank/DDBJ databases">
        <title>Nostoc linckia genome annotation.</title>
        <authorList>
            <person name="Zhou Z."/>
        </authorList>
    </citation>
    <scope>NUCLEOTIDE SEQUENCE [LARGE SCALE GENOMIC DNA]</scope>
    <source>
        <strain evidence="6">z8</strain>
    </source>
</reference>
<dbReference type="Gene3D" id="2.40.50.180">
    <property type="entry name" value="CheA-289, Domain 4"/>
    <property type="match status" value="1"/>
</dbReference>
<dbReference type="RefSeq" id="WP_099070672.1">
    <property type="nucleotide sequence ID" value="NZ_LAHD01000037.1"/>
</dbReference>
<comment type="caution">
    <text evidence="5">The sequence shown here is derived from an EMBL/GenBank/DDBJ whole genome shotgun (WGS) entry which is preliminary data.</text>
</comment>
<keyword evidence="5" id="KW-0808">Transferase</keyword>
<dbReference type="Proteomes" id="UP000222310">
    <property type="component" value="Unassembled WGS sequence"/>
</dbReference>
<dbReference type="Gene3D" id="2.30.30.40">
    <property type="entry name" value="SH3 Domains"/>
    <property type="match status" value="1"/>
</dbReference>
<evidence type="ECO:0000256" key="3">
    <source>
        <dbReference type="ARBA" id="ARBA00022490"/>
    </source>
</evidence>
<evidence type="ECO:0000313" key="5">
    <source>
        <dbReference type="EMBL" id="PHK03488.1"/>
    </source>
</evidence>
<feature type="domain" description="CheW-like" evidence="4">
    <location>
        <begin position="78"/>
        <end position="232"/>
    </location>
</feature>
<keyword evidence="3" id="KW-0963">Cytoplasm</keyword>
<dbReference type="InterPro" id="IPR002545">
    <property type="entry name" value="CheW-lke_dom"/>
</dbReference>
<dbReference type="GO" id="GO:0005829">
    <property type="term" value="C:cytosol"/>
    <property type="evidence" value="ECO:0007669"/>
    <property type="project" value="TreeGrafter"/>
</dbReference>
<evidence type="ECO:0000259" key="4">
    <source>
        <dbReference type="PROSITE" id="PS50851"/>
    </source>
</evidence>
<accession>A0A9Q5ZC92</accession>
<dbReference type="InterPro" id="IPR039315">
    <property type="entry name" value="CheW"/>
</dbReference>
<organism evidence="5 6">
    <name type="scientific">Nostoc linckia z8</name>
    <dbReference type="NCBI Taxonomy" id="1628746"/>
    <lineage>
        <taxon>Bacteria</taxon>
        <taxon>Bacillati</taxon>
        <taxon>Cyanobacteriota</taxon>
        <taxon>Cyanophyceae</taxon>
        <taxon>Nostocales</taxon>
        <taxon>Nostocaceae</taxon>
        <taxon>Nostoc</taxon>
    </lineage>
</organism>
<evidence type="ECO:0000313" key="6">
    <source>
        <dbReference type="Proteomes" id="UP000222310"/>
    </source>
</evidence>
<evidence type="ECO:0000256" key="2">
    <source>
        <dbReference type="ARBA" id="ARBA00021483"/>
    </source>
</evidence>
<dbReference type="PANTHER" id="PTHR22617">
    <property type="entry name" value="CHEMOTAXIS SENSOR HISTIDINE KINASE-RELATED"/>
    <property type="match status" value="1"/>
</dbReference>
<comment type="subcellular location">
    <subcellularLocation>
        <location evidence="1">Cytoplasm</location>
    </subcellularLocation>
</comment>